<name>A0AAJ6BFB2_9BACT</name>
<protein>
    <submittedName>
        <fullName evidence="8">Glycoside hydrolase family 38 C-terminal domain-containing protein</fullName>
    </submittedName>
</protein>
<evidence type="ECO:0000259" key="7">
    <source>
        <dbReference type="Pfam" id="PF07748"/>
    </source>
</evidence>
<evidence type="ECO:0000256" key="5">
    <source>
        <dbReference type="SAM" id="SignalP"/>
    </source>
</evidence>
<organism evidence="8 9">
    <name type="scientific">Candidatus Pseudobacter hemicellulosilyticus</name>
    <dbReference type="NCBI Taxonomy" id="3121375"/>
    <lineage>
        <taxon>Bacteria</taxon>
        <taxon>Pseudomonadati</taxon>
        <taxon>Bacteroidota</taxon>
        <taxon>Chitinophagia</taxon>
        <taxon>Chitinophagales</taxon>
        <taxon>Chitinophagaceae</taxon>
        <taxon>Pseudobacter</taxon>
    </lineage>
</organism>
<keyword evidence="2" id="KW-0479">Metal-binding</keyword>
<sequence>MRNYTTVARYCLAAMLIISSTAVKAQPSWFIDGYHGGIWGHYPKGYTTFIVEQLRQHPYWKLNLEIEPDTWDSVRVQDPEAFAALQSFLEAGRIDYVNPAYGQPYLFNGSGESMIRQFHYGMKKLRDHFPGISFTTYSSEEPCFTSALPQVLRSFGFKYASLKNPNTCWGGYTRAHGGELVNWISQDGSSLLTVPRYATEGLEKNSTWQTTAWTNSPDYFKAARAYGIQHPVAMTLQDAGWRNGPWIGKQTDTTQTQYSTWLHYFEKIADHRLATDWKLSQEDIQVSLVWGAQILQRLAQQVRRAENKLVATEKLASIAVLSPLPQKFSWPQSSFDRAWQQLLLAQHHDCWIVPYNGIRGGGNWANKVQAWTGDAERICDSISNSIYALFSQPGAAPDNPAMIQVFNTTGIYRYDLVTAEVPEGLTAAIRSVQFGKQYLPVQLITNPQTGKKEMLFHAPVHETGMQFFTPSVKNAGSRPATVTQQEGRYILDSYHYRLTIDSRQGGAITSLISKVWTNQKKWRPGKEWIPAGQAFNALQGNFYQHGGRLRATSQPAIVSILEQGALRIRVLVSGAIAGQPYRQTITLVQGEPRIDCSLEIDWQENIPVGDPYGQDNYKAEDLRKAFYNDRDKLLLTFPLNIDSQAIDKNAPFAVTRSQLDNTLFTTWDSIKNNVLLHWVDAVDAKGSQGMALFTDHTTAYVHGRDQPLSLVVQYAGKGLWGMNYAVNGPTRISYSLLPHQGQWDKAELEAERVKLSEPLQVINLSAGARHYADNFRVRFSEPGWEISSMRIDGKDLLIRLYNTEASEHSAVMILNLPDAKASLENLDGSTIGPLDPIRNQQKLSLFNVTAPRFGIRTIRVSNIVQ</sequence>
<evidence type="ECO:0000256" key="2">
    <source>
        <dbReference type="ARBA" id="ARBA00022723"/>
    </source>
</evidence>
<dbReference type="PANTHER" id="PTHR46017:SF1">
    <property type="entry name" value="ALPHA-MANNOSIDASE 2C1"/>
    <property type="match status" value="1"/>
</dbReference>
<dbReference type="InterPro" id="IPR011330">
    <property type="entry name" value="Glyco_hydro/deAcase_b/a-brl"/>
</dbReference>
<keyword evidence="3 8" id="KW-0378">Hydrolase</keyword>
<dbReference type="Proteomes" id="UP001220610">
    <property type="component" value="Chromosome"/>
</dbReference>
<evidence type="ECO:0000256" key="1">
    <source>
        <dbReference type="ARBA" id="ARBA00009792"/>
    </source>
</evidence>
<dbReference type="InterPro" id="IPR027291">
    <property type="entry name" value="Glyco_hydro_38_N_sf"/>
</dbReference>
<dbReference type="Gene3D" id="3.20.110.10">
    <property type="entry name" value="Glycoside hydrolase 38, N terminal domain"/>
    <property type="match status" value="1"/>
</dbReference>
<dbReference type="Gene3D" id="2.70.98.30">
    <property type="entry name" value="Golgi alpha-mannosidase II, domain 4"/>
    <property type="match status" value="2"/>
</dbReference>
<keyword evidence="5" id="KW-0732">Signal</keyword>
<dbReference type="SUPFAM" id="SSF88713">
    <property type="entry name" value="Glycoside hydrolase/deacetylase"/>
    <property type="match status" value="1"/>
</dbReference>
<dbReference type="InterPro" id="IPR011682">
    <property type="entry name" value="Glyco_hydro_38_C"/>
</dbReference>
<accession>A0AAJ6BFB2</accession>
<keyword evidence="4" id="KW-0326">Glycosidase</keyword>
<feature type="signal peptide" evidence="5">
    <location>
        <begin position="1"/>
        <end position="25"/>
    </location>
</feature>
<dbReference type="InterPro" id="IPR011013">
    <property type="entry name" value="Gal_mutarotase_sf_dom"/>
</dbReference>
<dbReference type="GO" id="GO:0030246">
    <property type="term" value="F:carbohydrate binding"/>
    <property type="evidence" value="ECO:0007669"/>
    <property type="project" value="InterPro"/>
</dbReference>
<dbReference type="InterPro" id="IPR028995">
    <property type="entry name" value="Glyco_hydro_57/38_cen_sf"/>
</dbReference>
<feature type="domain" description="Glycoside hydrolase family 38 N-terminal" evidence="6">
    <location>
        <begin position="67"/>
        <end position="275"/>
    </location>
</feature>
<proteinExistence type="inferred from homology"/>
<comment type="similarity">
    <text evidence="1">Belongs to the glycosyl hydrolase 38 family.</text>
</comment>
<dbReference type="SUPFAM" id="SSF74650">
    <property type="entry name" value="Galactose mutarotase-like"/>
    <property type="match status" value="1"/>
</dbReference>
<dbReference type="Pfam" id="PF07748">
    <property type="entry name" value="Glyco_hydro_38C"/>
    <property type="match status" value="1"/>
</dbReference>
<feature type="chain" id="PRO_5042561695" evidence="5">
    <location>
        <begin position="26"/>
        <end position="865"/>
    </location>
</feature>
<dbReference type="GO" id="GO:0004559">
    <property type="term" value="F:alpha-mannosidase activity"/>
    <property type="evidence" value="ECO:0007669"/>
    <property type="project" value="InterPro"/>
</dbReference>
<evidence type="ECO:0000256" key="4">
    <source>
        <dbReference type="ARBA" id="ARBA00023295"/>
    </source>
</evidence>
<dbReference type="Gene3D" id="1.20.1270.50">
    <property type="entry name" value="Glycoside hydrolase family 38, central domain"/>
    <property type="match status" value="1"/>
</dbReference>
<dbReference type="AlphaFoldDB" id="A0AAJ6BFB2"/>
<dbReference type="GO" id="GO:0006013">
    <property type="term" value="P:mannose metabolic process"/>
    <property type="evidence" value="ECO:0007669"/>
    <property type="project" value="InterPro"/>
</dbReference>
<dbReference type="SUPFAM" id="SSF88688">
    <property type="entry name" value="Families 57/38 glycoside transferase middle domain"/>
    <property type="match status" value="1"/>
</dbReference>
<dbReference type="EMBL" id="CP119311">
    <property type="protein sequence ID" value="WEK34087.1"/>
    <property type="molecule type" value="Genomic_DNA"/>
</dbReference>
<dbReference type="GO" id="GO:0046872">
    <property type="term" value="F:metal ion binding"/>
    <property type="evidence" value="ECO:0007669"/>
    <property type="project" value="UniProtKB-KW"/>
</dbReference>
<evidence type="ECO:0000313" key="9">
    <source>
        <dbReference type="Proteomes" id="UP001220610"/>
    </source>
</evidence>
<evidence type="ECO:0000313" key="8">
    <source>
        <dbReference type="EMBL" id="WEK34087.1"/>
    </source>
</evidence>
<reference evidence="8" key="1">
    <citation type="submission" date="2023-03" db="EMBL/GenBank/DDBJ databases">
        <title>Andean soil-derived lignocellulolytic bacterial consortium as a source of novel taxa and putative plastic-active enzymes.</title>
        <authorList>
            <person name="Diaz-Garcia L."/>
            <person name="Chuvochina M."/>
            <person name="Feuerriegel G."/>
            <person name="Bunk B."/>
            <person name="Sproer C."/>
            <person name="Streit W.R."/>
            <person name="Rodriguez L.M."/>
            <person name="Overmann J."/>
            <person name="Jimenez D.J."/>
        </authorList>
    </citation>
    <scope>NUCLEOTIDE SEQUENCE</scope>
    <source>
        <strain evidence="8">MAG 7</strain>
    </source>
</reference>
<dbReference type="Pfam" id="PF01074">
    <property type="entry name" value="Glyco_hydro_38N"/>
    <property type="match status" value="1"/>
</dbReference>
<dbReference type="InterPro" id="IPR000602">
    <property type="entry name" value="Glyco_hydro_38_N"/>
</dbReference>
<dbReference type="PANTHER" id="PTHR46017">
    <property type="entry name" value="ALPHA-MANNOSIDASE 2C1"/>
    <property type="match status" value="1"/>
</dbReference>
<gene>
    <name evidence="8" type="ORF">P0Y53_16490</name>
</gene>
<evidence type="ECO:0000256" key="3">
    <source>
        <dbReference type="ARBA" id="ARBA00022801"/>
    </source>
</evidence>
<dbReference type="InterPro" id="IPR037094">
    <property type="entry name" value="Glyco_hydro_38_cen_sf"/>
</dbReference>
<feature type="domain" description="Glycosyl hydrolase family 38 C-terminal" evidence="7">
    <location>
        <begin position="551"/>
        <end position="698"/>
    </location>
</feature>
<dbReference type="GO" id="GO:0009313">
    <property type="term" value="P:oligosaccharide catabolic process"/>
    <property type="evidence" value="ECO:0007669"/>
    <property type="project" value="TreeGrafter"/>
</dbReference>
<evidence type="ECO:0000259" key="6">
    <source>
        <dbReference type="Pfam" id="PF01074"/>
    </source>
</evidence>